<sequence>MFKRNKNVIALDIGSTYTKVVIGSLHHLKAEDQSLKPLRIKNMFKFETPKKHERTERQGEKNFFVPHFDENKLIVELKKHLNDYGVKTKNIALVLGGDRYITRDIYIPKVQEEKIRDMLTFEIEEYLPVSVEEYVIDYTIQAEVEREGSPQYKLLVAALEKKEAKYYYDFLKRSGFTPVLLDAQFNALSKLIPYIDSANGNKIETLNMTIACVDIGAKYIDVSLFEKGKLELNRSIDNVMTNQPQDMPIEQLDFDRSQANVLSNIERIFKFYTSRSSKNSIDHVLLYGGGAGDQIFVEALKNQLNQPVTVIDQAQQIECINSYKDELFHYLTAIAILIRR</sequence>
<dbReference type="OrthoDB" id="5291956at2"/>
<dbReference type="Pfam" id="PF11104">
    <property type="entry name" value="PilM_2"/>
    <property type="match status" value="1"/>
</dbReference>
<dbReference type="PANTHER" id="PTHR32432:SF3">
    <property type="entry name" value="ETHANOLAMINE UTILIZATION PROTEIN EUTJ"/>
    <property type="match status" value="1"/>
</dbReference>
<dbReference type="InterPro" id="IPR043129">
    <property type="entry name" value="ATPase_NBD"/>
</dbReference>
<evidence type="ECO:0000313" key="1">
    <source>
        <dbReference type="EMBL" id="GEN55993.1"/>
    </source>
</evidence>
<dbReference type="CDD" id="cd24049">
    <property type="entry name" value="ASKHA_NBD_PilM"/>
    <property type="match status" value="1"/>
</dbReference>
<comment type="caution">
    <text evidence="1">The sequence shown here is derived from an EMBL/GenBank/DDBJ whole genome shotgun (WGS) entry which is preliminary data.</text>
</comment>
<dbReference type="AlphaFoldDB" id="A0A511WYZ7"/>
<dbReference type="InterPro" id="IPR005883">
    <property type="entry name" value="PilM"/>
</dbReference>
<reference evidence="1 2" key="1">
    <citation type="submission" date="2019-07" db="EMBL/GenBank/DDBJ databases">
        <title>Whole genome shotgun sequence of Halolactibacillus alkaliphilus NBRC 103919.</title>
        <authorList>
            <person name="Hosoyama A."/>
            <person name="Uohara A."/>
            <person name="Ohji S."/>
            <person name="Ichikawa N."/>
        </authorList>
    </citation>
    <scope>NUCLEOTIDE SEQUENCE [LARGE SCALE GENOMIC DNA]</scope>
    <source>
        <strain evidence="1 2">NBRC 103919</strain>
    </source>
</reference>
<dbReference type="InterPro" id="IPR050696">
    <property type="entry name" value="FtsA/MreB"/>
</dbReference>
<dbReference type="Proteomes" id="UP000321400">
    <property type="component" value="Unassembled WGS sequence"/>
</dbReference>
<proteinExistence type="predicted"/>
<name>A0A511WYZ7_9BACI</name>
<dbReference type="EMBL" id="BJYE01000004">
    <property type="protein sequence ID" value="GEN55993.1"/>
    <property type="molecule type" value="Genomic_DNA"/>
</dbReference>
<protein>
    <recommendedName>
        <fullName evidence="3">Pilus assembly protein PilM</fullName>
    </recommendedName>
</protein>
<dbReference type="PANTHER" id="PTHR32432">
    <property type="entry name" value="CELL DIVISION PROTEIN FTSA-RELATED"/>
    <property type="match status" value="1"/>
</dbReference>
<accession>A0A511WYZ7</accession>
<dbReference type="Gene3D" id="3.30.420.40">
    <property type="match status" value="1"/>
</dbReference>
<evidence type="ECO:0008006" key="3">
    <source>
        <dbReference type="Google" id="ProtNLM"/>
    </source>
</evidence>
<gene>
    <name evidence="1" type="ORF">HAL01_04570</name>
</gene>
<dbReference type="Gene3D" id="3.30.1490.300">
    <property type="match status" value="1"/>
</dbReference>
<evidence type="ECO:0000313" key="2">
    <source>
        <dbReference type="Proteomes" id="UP000321400"/>
    </source>
</evidence>
<dbReference type="SUPFAM" id="SSF53067">
    <property type="entry name" value="Actin-like ATPase domain"/>
    <property type="match status" value="2"/>
</dbReference>
<keyword evidence="2" id="KW-1185">Reference proteome</keyword>
<dbReference type="RefSeq" id="WP_089800282.1">
    <property type="nucleotide sequence ID" value="NZ_BJYE01000004.1"/>
</dbReference>
<dbReference type="STRING" id="442899.SAMN05720591_10545"/>
<organism evidence="1 2">
    <name type="scientific">Halolactibacillus alkaliphilus</name>
    <dbReference type="NCBI Taxonomy" id="442899"/>
    <lineage>
        <taxon>Bacteria</taxon>
        <taxon>Bacillati</taxon>
        <taxon>Bacillota</taxon>
        <taxon>Bacilli</taxon>
        <taxon>Bacillales</taxon>
        <taxon>Bacillaceae</taxon>
        <taxon>Halolactibacillus</taxon>
    </lineage>
</organism>